<dbReference type="SUPFAM" id="SSF53098">
    <property type="entry name" value="Ribonuclease H-like"/>
    <property type="match status" value="1"/>
</dbReference>
<keyword evidence="1" id="KW-0698">rRNA processing</keyword>
<evidence type="ECO:0000256" key="1">
    <source>
        <dbReference type="ARBA" id="ARBA00022552"/>
    </source>
</evidence>
<evidence type="ECO:0000256" key="5">
    <source>
        <dbReference type="ARBA" id="ARBA00025599"/>
    </source>
</evidence>
<proteinExistence type="predicted"/>
<dbReference type="InterPro" id="IPR036397">
    <property type="entry name" value="RNaseH_sf"/>
</dbReference>
<dbReference type="InterPro" id="IPR047021">
    <property type="entry name" value="REXO1/3/4-like"/>
</dbReference>
<feature type="region of interest" description="Disordered" evidence="6">
    <location>
        <begin position="1"/>
        <end position="23"/>
    </location>
</feature>
<accession>A0AAD8UXC8</accession>
<dbReference type="GO" id="GO:0003676">
    <property type="term" value="F:nucleic acid binding"/>
    <property type="evidence" value="ECO:0007669"/>
    <property type="project" value="InterPro"/>
</dbReference>
<feature type="region of interest" description="Disordered" evidence="6">
    <location>
        <begin position="169"/>
        <end position="192"/>
    </location>
</feature>
<keyword evidence="9" id="KW-1185">Reference proteome</keyword>
<evidence type="ECO:0000256" key="6">
    <source>
        <dbReference type="SAM" id="MobiDB-lite"/>
    </source>
</evidence>
<comment type="caution">
    <text evidence="8">The sequence shown here is derived from an EMBL/GenBank/DDBJ whole genome shotgun (WGS) entry which is preliminary data.</text>
</comment>
<feature type="region of interest" description="Disordered" evidence="6">
    <location>
        <begin position="79"/>
        <end position="117"/>
    </location>
</feature>
<reference evidence="8" key="1">
    <citation type="submission" date="2021-06" db="EMBL/GenBank/DDBJ databases">
        <title>Comparative genomics, transcriptomics and evolutionary studies reveal genomic signatures of adaptation to plant cell wall in hemibiotrophic fungi.</title>
        <authorList>
            <consortium name="DOE Joint Genome Institute"/>
            <person name="Baroncelli R."/>
            <person name="Diaz J.F."/>
            <person name="Benocci T."/>
            <person name="Peng M."/>
            <person name="Battaglia E."/>
            <person name="Haridas S."/>
            <person name="Andreopoulos W."/>
            <person name="Labutti K."/>
            <person name="Pangilinan J."/>
            <person name="Floch G.L."/>
            <person name="Makela M.R."/>
            <person name="Henrissat B."/>
            <person name="Grigoriev I.V."/>
            <person name="Crouch J.A."/>
            <person name="De Vries R.P."/>
            <person name="Sukno S.A."/>
            <person name="Thon M.R."/>
        </authorList>
    </citation>
    <scope>NUCLEOTIDE SEQUENCE</scope>
    <source>
        <strain evidence="8">CBS 125086</strain>
    </source>
</reference>
<evidence type="ECO:0000259" key="7">
    <source>
        <dbReference type="SMART" id="SM00479"/>
    </source>
</evidence>
<evidence type="ECO:0000313" key="9">
    <source>
        <dbReference type="Proteomes" id="UP001230504"/>
    </source>
</evidence>
<keyword evidence="2" id="KW-0540">Nuclease</keyword>
<evidence type="ECO:0000256" key="3">
    <source>
        <dbReference type="ARBA" id="ARBA00022801"/>
    </source>
</evidence>
<gene>
    <name evidence="8" type="ORF">LY79DRAFT_644285</name>
</gene>
<dbReference type="GO" id="GO:0000027">
    <property type="term" value="P:ribosomal large subunit assembly"/>
    <property type="evidence" value="ECO:0007669"/>
    <property type="project" value="TreeGrafter"/>
</dbReference>
<dbReference type="GO" id="GO:0005634">
    <property type="term" value="C:nucleus"/>
    <property type="evidence" value="ECO:0007669"/>
    <property type="project" value="TreeGrafter"/>
</dbReference>
<feature type="compositionally biased region" description="Polar residues" evidence="6">
    <location>
        <begin position="10"/>
        <end position="23"/>
    </location>
</feature>
<keyword evidence="4" id="KW-0269">Exonuclease</keyword>
<comment type="function">
    <text evidence="5">Exoribonuclease involved in ribosome biosynthesis. Involved in the processing of ITS1, the internal transcribed spacer localized between the 18S and 5.8S rRNAs.</text>
</comment>
<dbReference type="GO" id="GO:0004527">
    <property type="term" value="F:exonuclease activity"/>
    <property type="evidence" value="ECO:0007669"/>
    <property type="project" value="UniProtKB-KW"/>
</dbReference>
<dbReference type="GeneID" id="85446657"/>
<evidence type="ECO:0000313" key="8">
    <source>
        <dbReference type="EMBL" id="KAK1566193.1"/>
    </source>
</evidence>
<dbReference type="Gene3D" id="3.30.420.10">
    <property type="entry name" value="Ribonuclease H-like superfamily/Ribonuclease H"/>
    <property type="match status" value="1"/>
</dbReference>
<dbReference type="CDD" id="cd06137">
    <property type="entry name" value="DEDDh_RNase"/>
    <property type="match status" value="1"/>
</dbReference>
<dbReference type="PANTHER" id="PTHR12801:SF45">
    <property type="entry name" value="RNA EXONUCLEASE 4"/>
    <property type="match status" value="1"/>
</dbReference>
<dbReference type="RefSeq" id="XP_060407395.1">
    <property type="nucleotide sequence ID" value="XM_060562417.1"/>
</dbReference>
<evidence type="ECO:0000256" key="2">
    <source>
        <dbReference type="ARBA" id="ARBA00022722"/>
    </source>
</evidence>
<sequence>MASHLEPAKAQQTPNPYGTPSTAIEPTQLYLRQLHSMAHRRDVLVRNGFVVHPLSEADMDDKKRCRKCNLRCYPPLLKHPPAGSNNKNKYKPDDRDGKKAPKEPTFDPDPSSHEKHSKPILKCRYHTGRYWTCCRAHASAPGCTWAPEHLTRTYARADFKTRHQYHHTPAFSPAAATTTTTAVSSSRAAPPPRRPHFAVAIDCEMGTAYDGESELIRVTLVDYFTSEILLDSLVYPQVPMQHYNTKWSGVSRQQMKEARDKGKCISGGPAAVRAAVWRWVGPSTVVVGHAVHNDLAALRWIHPLVVDSLEEDDEDDGDDDDGDLISFEELALGPRDNIENPKKPSVAKARVRRKPGGLSLKALTAEMFDRQIQKAKQGHDSLEDALAARDIVHWFVMQKMAEAQAQGGGSVTSGFW</sequence>
<dbReference type="EMBL" id="JAHLJV010000154">
    <property type="protein sequence ID" value="KAK1566193.1"/>
    <property type="molecule type" value="Genomic_DNA"/>
</dbReference>
<dbReference type="InterPro" id="IPR012337">
    <property type="entry name" value="RNaseH-like_sf"/>
</dbReference>
<feature type="compositionally biased region" description="Basic and acidic residues" evidence="6">
    <location>
        <begin position="90"/>
        <end position="114"/>
    </location>
</feature>
<feature type="compositionally biased region" description="Low complexity" evidence="6">
    <location>
        <begin position="169"/>
        <end position="188"/>
    </location>
</feature>
<dbReference type="SMART" id="SM00479">
    <property type="entry name" value="EXOIII"/>
    <property type="match status" value="1"/>
</dbReference>
<name>A0AAD8UXC8_9PEZI</name>
<feature type="domain" description="Exonuclease" evidence="7">
    <location>
        <begin position="197"/>
        <end position="401"/>
    </location>
</feature>
<keyword evidence="3" id="KW-0378">Hydrolase</keyword>
<dbReference type="PANTHER" id="PTHR12801">
    <property type="entry name" value="RNA EXONUCLEASE REXO1 / RECO3 FAMILY MEMBER-RELATED"/>
    <property type="match status" value="1"/>
</dbReference>
<dbReference type="Proteomes" id="UP001230504">
    <property type="component" value="Unassembled WGS sequence"/>
</dbReference>
<dbReference type="AlphaFoldDB" id="A0AAD8UXC8"/>
<organism evidence="8 9">
    <name type="scientific">Colletotrichum navitas</name>
    <dbReference type="NCBI Taxonomy" id="681940"/>
    <lineage>
        <taxon>Eukaryota</taxon>
        <taxon>Fungi</taxon>
        <taxon>Dikarya</taxon>
        <taxon>Ascomycota</taxon>
        <taxon>Pezizomycotina</taxon>
        <taxon>Sordariomycetes</taxon>
        <taxon>Hypocreomycetidae</taxon>
        <taxon>Glomerellales</taxon>
        <taxon>Glomerellaceae</taxon>
        <taxon>Colletotrichum</taxon>
        <taxon>Colletotrichum graminicola species complex</taxon>
    </lineage>
</organism>
<dbReference type="GO" id="GO:0006364">
    <property type="term" value="P:rRNA processing"/>
    <property type="evidence" value="ECO:0007669"/>
    <property type="project" value="UniProtKB-KW"/>
</dbReference>
<dbReference type="InterPro" id="IPR013520">
    <property type="entry name" value="Ribonucl_H"/>
</dbReference>
<evidence type="ECO:0000256" key="4">
    <source>
        <dbReference type="ARBA" id="ARBA00022839"/>
    </source>
</evidence>
<protein>
    <submittedName>
        <fullName evidence="8">Ribonuclease H-like domain-containing protein</fullName>
    </submittedName>
</protein>